<proteinExistence type="inferred from homology"/>
<evidence type="ECO:0000256" key="1">
    <source>
        <dbReference type="ARBA" id="ARBA00004123"/>
    </source>
</evidence>
<evidence type="ECO:0000256" key="12">
    <source>
        <dbReference type="SAM" id="MobiDB-lite"/>
    </source>
</evidence>
<keyword evidence="11" id="KW-0175">Coiled coil</keyword>
<evidence type="ECO:0000256" key="7">
    <source>
        <dbReference type="ARBA" id="ARBA00022786"/>
    </source>
</evidence>
<dbReference type="PANTHER" id="PTHR21330:SF1">
    <property type="entry name" value="E3 SUMO-PROTEIN LIGASE NSE2"/>
    <property type="match status" value="1"/>
</dbReference>
<feature type="compositionally biased region" description="Acidic residues" evidence="12">
    <location>
        <begin position="236"/>
        <end position="247"/>
    </location>
</feature>
<evidence type="ECO:0000256" key="9">
    <source>
        <dbReference type="ARBA" id="ARBA00023242"/>
    </source>
</evidence>
<dbReference type="AlphaFoldDB" id="K3W6U2"/>
<dbReference type="Proteomes" id="UP000019132">
    <property type="component" value="Unassembled WGS sequence"/>
</dbReference>
<reference evidence="15" key="2">
    <citation type="submission" date="2010-04" db="EMBL/GenBank/DDBJ databases">
        <authorList>
            <person name="Buell R."/>
            <person name="Hamilton J."/>
            <person name="Hostetler J."/>
        </authorList>
    </citation>
    <scope>NUCLEOTIDE SEQUENCE [LARGE SCALE GENOMIC DNA]</scope>
    <source>
        <strain evidence="15">DAOM:BR144</strain>
    </source>
</reference>
<dbReference type="SUPFAM" id="SSF57850">
    <property type="entry name" value="RING/U-box"/>
    <property type="match status" value="1"/>
</dbReference>
<dbReference type="InterPro" id="IPR026846">
    <property type="entry name" value="Nse2(Mms21)"/>
</dbReference>
<dbReference type="Pfam" id="PF11789">
    <property type="entry name" value="zf-Nse"/>
    <property type="match status" value="1"/>
</dbReference>
<feature type="compositionally biased region" description="Polar residues" evidence="12">
    <location>
        <begin position="217"/>
        <end position="229"/>
    </location>
</feature>
<keyword evidence="9" id="KW-0539">Nucleus</keyword>
<keyword evidence="5" id="KW-0479">Metal-binding</keyword>
<feature type="region of interest" description="Disordered" evidence="12">
    <location>
        <begin position="212"/>
        <end position="247"/>
    </location>
</feature>
<dbReference type="GO" id="GO:0000724">
    <property type="term" value="P:double-strand break repair via homologous recombination"/>
    <property type="evidence" value="ECO:0007669"/>
    <property type="project" value="InterPro"/>
</dbReference>
<dbReference type="InterPro" id="IPR004181">
    <property type="entry name" value="Znf_MIZ"/>
</dbReference>
<dbReference type="InParanoid" id="K3W6U2"/>
<evidence type="ECO:0000256" key="6">
    <source>
        <dbReference type="ARBA" id="ARBA00022771"/>
    </source>
</evidence>
<keyword evidence="15" id="KW-1185">Reference proteome</keyword>
<evidence type="ECO:0000256" key="8">
    <source>
        <dbReference type="ARBA" id="ARBA00022833"/>
    </source>
</evidence>
<name>K3W6U2_GLOUD</name>
<keyword evidence="7" id="KW-0833">Ubl conjugation pathway</keyword>
<evidence type="ECO:0000313" key="14">
    <source>
        <dbReference type="EnsemblProtists" id="PYU1_T000683"/>
    </source>
</evidence>
<dbReference type="UniPathway" id="UPA00886"/>
<evidence type="ECO:0000256" key="2">
    <source>
        <dbReference type="ARBA" id="ARBA00004718"/>
    </source>
</evidence>
<dbReference type="GO" id="GO:0005634">
    <property type="term" value="C:nucleus"/>
    <property type="evidence" value="ECO:0007669"/>
    <property type="project" value="UniProtKB-SubCell"/>
</dbReference>
<sequence>MDDDLETSITHAMPAAMKMALYAAKKQNFEILKYTIEGFDSLCNNASMLKDFEDQDHVSALEETTKEFAVLETQLAQYKQQLDKMEIMIESGELDPVMIDKMIDESLVEPKMNATKHEFYKRFCEKAGIELEQDGDEDVVFQQSESTRSTICPVTQLEMEKPLRNPSCNHTYSEQGIRAHLQRSKKCPVAGCPQKLSFSNLERDVEMEVLIARRKSGAQQQRTQTNSASAPRGYSDDEAEDEEYVVD</sequence>
<accession>K3W6U2</accession>
<protein>
    <recommendedName>
        <fullName evidence="13">SP-RING-type domain-containing protein</fullName>
    </recommendedName>
</protein>
<comment type="subcellular location">
    <subcellularLocation>
        <location evidence="1">Nucleus</location>
    </subcellularLocation>
</comment>
<evidence type="ECO:0000256" key="11">
    <source>
        <dbReference type="SAM" id="Coils"/>
    </source>
</evidence>
<dbReference type="GO" id="GO:0061665">
    <property type="term" value="F:SUMO ligase activity"/>
    <property type="evidence" value="ECO:0007669"/>
    <property type="project" value="TreeGrafter"/>
</dbReference>
<dbReference type="Gene3D" id="3.30.40.10">
    <property type="entry name" value="Zinc/RING finger domain, C3HC4 (zinc finger)"/>
    <property type="match status" value="1"/>
</dbReference>
<keyword evidence="8" id="KW-0862">Zinc</keyword>
<keyword evidence="4" id="KW-0808">Transferase</keyword>
<dbReference type="EMBL" id="GL376620">
    <property type="status" value="NOT_ANNOTATED_CDS"/>
    <property type="molecule type" value="Genomic_DNA"/>
</dbReference>
<dbReference type="EnsemblProtists" id="PYU1_T000683">
    <property type="protein sequence ID" value="PYU1_T000683"/>
    <property type="gene ID" value="PYU1_G000683"/>
</dbReference>
<dbReference type="OMA" id="TRSTICP"/>
<keyword evidence="6 10" id="KW-0863">Zinc-finger</keyword>
<dbReference type="eggNOG" id="ENOG502RZVI">
    <property type="taxonomic scope" value="Eukaryota"/>
</dbReference>
<dbReference type="GO" id="GO:0008270">
    <property type="term" value="F:zinc ion binding"/>
    <property type="evidence" value="ECO:0007669"/>
    <property type="project" value="UniProtKB-KW"/>
</dbReference>
<dbReference type="GO" id="GO:0016925">
    <property type="term" value="P:protein sumoylation"/>
    <property type="evidence" value="ECO:0007669"/>
    <property type="project" value="UniProtKB-UniPathway"/>
</dbReference>
<feature type="coiled-coil region" evidence="11">
    <location>
        <begin position="61"/>
        <end position="95"/>
    </location>
</feature>
<evidence type="ECO:0000256" key="5">
    <source>
        <dbReference type="ARBA" id="ARBA00022723"/>
    </source>
</evidence>
<evidence type="ECO:0000256" key="10">
    <source>
        <dbReference type="PROSITE-ProRule" id="PRU00452"/>
    </source>
</evidence>
<dbReference type="HOGENOM" id="CLU_1258071_0_0_1"/>
<organism evidence="14 15">
    <name type="scientific">Globisporangium ultimum (strain ATCC 200006 / CBS 805.95 / DAOM BR144)</name>
    <name type="common">Pythium ultimum</name>
    <dbReference type="NCBI Taxonomy" id="431595"/>
    <lineage>
        <taxon>Eukaryota</taxon>
        <taxon>Sar</taxon>
        <taxon>Stramenopiles</taxon>
        <taxon>Oomycota</taxon>
        <taxon>Peronosporomycetes</taxon>
        <taxon>Pythiales</taxon>
        <taxon>Pythiaceae</taxon>
        <taxon>Globisporangium</taxon>
    </lineage>
</organism>
<evidence type="ECO:0000313" key="15">
    <source>
        <dbReference type="Proteomes" id="UP000019132"/>
    </source>
</evidence>
<dbReference type="PANTHER" id="PTHR21330">
    <property type="entry name" value="E3 SUMO-PROTEIN LIGASE NSE2"/>
    <property type="match status" value="1"/>
</dbReference>
<comment type="pathway">
    <text evidence="2">Protein modification; protein sumoylation.</text>
</comment>
<dbReference type="GO" id="GO:0030915">
    <property type="term" value="C:Smc5-Smc6 complex"/>
    <property type="evidence" value="ECO:0007669"/>
    <property type="project" value="InterPro"/>
</dbReference>
<comment type="similarity">
    <text evidence="3">Belongs to the NSE2 family.</text>
</comment>
<dbReference type="STRING" id="431595.K3W6U2"/>
<reference evidence="15" key="1">
    <citation type="journal article" date="2010" name="Genome Biol.">
        <title>Genome sequence of the necrotrophic plant pathogen Pythium ultimum reveals original pathogenicity mechanisms and effector repertoire.</title>
        <authorList>
            <person name="Levesque C.A."/>
            <person name="Brouwer H."/>
            <person name="Cano L."/>
            <person name="Hamilton J.P."/>
            <person name="Holt C."/>
            <person name="Huitema E."/>
            <person name="Raffaele S."/>
            <person name="Robideau G.P."/>
            <person name="Thines M."/>
            <person name="Win J."/>
            <person name="Zerillo M.M."/>
            <person name="Beakes G.W."/>
            <person name="Boore J.L."/>
            <person name="Busam D."/>
            <person name="Dumas B."/>
            <person name="Ferriera S."/>
            <person name="Fuerstenberg S.I."/>
            <person name="Gachon C.M."/>
            <person name="Gaulin E."/>
            <person name="Govers F."/>
            <person name="Grenville-Briggs L."/>
            <person name="Horner N."/>
            <person name="Hostetler J."/>
            <person name="Jiang R.H."/>
            <person name="Johnson J."/>
            <person name="Krajaejun T."/>
            <person name="Lin H."/>
            <person name="Meijer H.J."/>
            <person name="Moore B."/>
            <person name="Morris P."/>
            <person name="Phuntmart V."/>
            <person name="Puiu D."/>
            <person name="Shetty J."/>
            <person name="Stajich J.E."/>
            <person name="Tripathy S."/>
            <person name="Wawra S."/>
            <person name="van West P."/>
            <person name="Whitty B.R."/>
            <person name="Coutinho P.M."/>
            <person name="Henrissat B."/>
            <person name="Martin F."/>
            <person name="Thomas P.D."/>
            <person name="Tyler B.M."/>
            <person name="De Vries R.P."/>
            <person name="Kamoun S."/>
            <person name="Yandell M."/>
            <person name="Tisserat N."/>
            <person name="Buell C.R."/>
        </authorList>
    </citation>
    <scope>NUCLEOTIDE SEQUENCE</scope>
    <source>
        <strain evidence="15">DAOM:BR144</strain>
    </source>
</reference>
<feature type="domain" description="SP-RING-type" evidence="13">
    <location>
        <begin position="135"/>
        <end position="220"/>
    </location>
</feature>
<dbReference type="VEuPathDB" id="FungiDB:PYU1_G000683"/>
<evidence type="ECO:0000259" key="13">
    <source>
        <dbReference type="PROSITE" id="PS51044"/>
    </source>
</evidence>
<dbReference type="CDD" id="cd16651">
    <property type="entry name" value="SPL-RING_NSE2"/>
    <property type="match status" value="1"/>
</dbReference>
<evidence type="ECO:0000256" key="4">
    <source>
        <dbReference type="ARBA" id="ARBA00022679"/>
    </source>
</evidence>
<dbReference type="InterPro" id="IPR013083">
    <property type="entry name" value="Znf_RING/FYVE/PHD"/>
</dbReference>
<reference evidence="14" key="3">
    <citation type="submission" date="2015-02" db="UniProtKB">
        <authorList>
            <consortium name="EnsemblProtists"/>
        </authorList>
    </citation>
    <scope>IDENTIFICATION</scope>
    <source>
        <strain evidence="14">DAOM BR144</strain>
    </source>
</reference>
<dbReference type="PROSITE" id="PS51044">
    <property type="entry name" value="ZF_SP_RING"/>
    <property type="match status" value="1"/>
</dbReference>
<evidence type="ECO:0000256" key="3">
    <source>
        <dbReference type="ARBA" id="ARBA00008212"/>
    </source>
</evidence>